<evidence type="ECO:0000313" key="2">
    <source>
        <dbReference type="EnsemblMetazoa" id="PPAI005189-PA"/>
    </source>
</evidence>
<feature type="region of interest" description="Disordered" evidence="1">
    <location>
        <begin position="17"/>
        <end position="38"/>
    </location>
</feature>
<feature type="compositionally biased region" description="Low complexity" evidence="1">
    <location>
        <begin position="26"/>
        <end position="38"/>
    </location>
</feature>
<name>A0A1B0DBK0_PHLPP</name>
<reference evidence="2" key="1">
    <citation type="submission" date="2022-08" db="UniProtKB">
        <authorList>
            <consortium name="EnsemblMetazoa"/>
        </authorList>
    </citation>
    <scope>IDENTIFICATION</scope>
    <source>
        <strain evidence="2">Israel</strain>
    </source>
</reference>
<feature type="compositionally biased region" description="Basic residues" evidence="1">
    <location>
        <begin position="136"/>
        <end position="145"/>
    </location>
</feature>
<dbReference type="Proteomes" id="UP000092462">
    <property type="component" value="Unassembled WGS sequence"/>
</dbReference>
<dbReference type="EnsemblMetazoa" id="PPAI005189-RA">
    <property type="protein sequence ID" value="PPAI005189-PA"/>
    <property type="gene ID" value="PPAI005189"/>
</dbReference>
<dbReference type="AlphaFoldDB" id="A0A1B0DBK0"/>
<protein>
    <submittedName>
        <fullName evidence="2">Uncharacterized protein</fullName>
    </submittedName>
</protein>
<feature type="region of interest" description="Disordered" evidence="1">
    <location>
        <begin position="54"/>
        <end position="73"/>
    </location>
</feature>
<keyword evidence="3" id="KW-1185">Reference proteome</keyword>
<evidence type="ECO:0000256" key="1">
    <source>
        <dbReference type="SAM" id="MobiDB-lite"/>
    </source>
</evidence>
<accession>A0A1B0DBK0</accession>
<dbReference type="VEuPathDB" id="VectorBase:PPAI005189"/>
<feature type="region of interest" description="Disordered" evidence="1">
    <location>
        <begin position="129"/>
        <end position="153"/>
    </location>
</feature>
<dbReference type="VEuPathDB" id="VectorBase:PPAPM1_008418"/>
<organism evidence="2 3">
    <name type="scientific">Phlebotomus papatasi</name>
    <name type="common">Sandfly</name>
    <dbReference type="NCBI Taxonomy" id="29031"/>
    <lineage>
        <taxon>Eukaryota</taxon>
        <taxon>Metazoa</taxon>
        <taxon>Ecdysozoa</taxon>
        <taxon>Arthropoda</taxon>
        <taxon>Hexapoda</taxon>
        <taxon>Insecta</taxon>
        <taxon>Pterygota</taxon>
        <taxon>Neoptera</taxon>
        <taxon>Endopterygota</taxon>
        <taxon>Diptera</taxon>
        <taxon>Nematocera</taxon>
        <taxon>Psychodoidea</taxon>
        <taxon>Psychodidae</taxon>
        <taxon>Phlebotomus</taxon>
        <taxon>Phlebotomus</taxon>
    </lineage>
</organism>
<evidence type="ECO:0000313" key="3">
    <source>
        <dbReference type="Proteomes" id="UP000092462"/>
    </source>
</evidence>
<proteinExistence type="predicted"/>
<feature type="compositionally biased region" description="Basic residues" evidence="1">
    <location>
        <begin position="60"/>
        <end position="72"/>
    </location>
</feature>
<dbReference type="EMBL" id="AJVK01030045">
    <property type="status" value="NOT_ANNOTATED_CDS"/>
    <property type="molecule type" value="Genomic_DNA"/>
</dbReference>
<sequence length="250" mass="27662">IWVIVLLHAVTVSSIQFPDDSRHRQQPQQAQQRSLSPAEEYRVHSYHNVNNLLGLGGTRYPKRRRKPYKKHPCLPMAYSRQAGDYQDDEPDENVNSKFLGFNLFLTDFNFDGSPLYNPFGGYPCSPGLFGDNSGHKPQKPHRPQKPLKPIKPEKPVIEDYDDVIVDDVVTPSSPERPTRPGGGPLGFFGEGGLFDLSNFGGLNRPGSLFNTISNLGSRPALTGGNVLGDSVDSLQKPIIEINVPDTINSL</sequence>